<dbReference type="EMBL" id="JAUJEA010000006">
    <property type="protein sequence ID" value="MDN5203087.1"/>
    <property type="molecule type" value="Genomic_DNA"/>
</dbReference>
<evidence type="ECO:0000256" key="2">
    <source>
        <dbReference type="SAM" id="Coils"/>
    </source>
</evidence>
<organism evidence="6 7">
    <name type="scientific">Splendidivirga corallicola</name>
    <dbReference type="NCBI Taxonomy" id="3051826"/>
    <lineage>
        <taxon>Bacteria</taxon>
        <taxon>Pseudomonadati</taxon>
        <taxon>Bacteroidota</taxon>
        <taxon>Cytophagia</taxon>
        <taxon>Cytophagales</taxon>
        <taxon>Splendidivirgaceae</taxon>
        <taxon>Splendidivirga</taxon>
    </lineage>
</organism>
<dbReference type="PANTHER" id="PTHR43547">
    <property type="entry name" value="TWO-COMPONENT HISTIDINE KINASE"/>
    <property type="match status" value="1"/>
</dbReference>
<evidence type="ECO:0000259" key="4">
    <source>
        <dbReference type="Pfam" id="PF02518"/>
    </source>
</evidence>
<dbReference type="Pfam" id="PF07494">
    <property type="entry name" value="Reg_prop"/>
    <property type="match status" value="8"/>
</dbReference>
<dbReference type="CDD" id="cd16917">
    <property type="entry name" value="HATPase_UhpB-NarQ-NarX-like"/>
    <property type="match status" value="1"/>
</dbReference>
<accession>A0ABT8KSW2</accession>
<dbReference type="Pfam" id="PF02518">
    <property type="entry name" value="HATPase_c"/>
    <property type="match status" value="1"/>
</dbReference>
<dbReference type="Gene3D" id="3.30.565.10">
    <property type="entry name" value="Histidine kinase-like ATPase, C-terminal domain"/>
    <property type="match status" value="1"/>
</dbReference>
<comment type="caution">
    <text evidence="6">The sequence shown here is derived from an EMBL/GenBank/DDBJ whole genome shotgun (WGS) entry which is preliminary data.</text>
</comment>
<keyword evidence="3" id="KW-0812">Transmembrane</keyword>
<gene>
    <name evidence="6" type="ORF">QQ008_16985</name>
</gene>
<keyword evidence="1" id="KW-0597">Phosphoprotein</keyword>
<dbReference type="InterPro" id="IPR003594">
    <property type="entry name" value="HATPase_dom"/>
</dbReference>
<feature type="domain" description="Histidine kinase/HSP90-like ATPase" evidence="4">
    <location>
        <begin position="964"/>
        <end position="1047"/>
    </location>
</feature>
<dbReference type="Pfam" id="PF07495">
    <property type="entry name" value="Y_Y_Y"/>
    <property type="match status" value="1"/>
</dbReference>
<dbReference type="InterPro" id="IPR011123">
    <property type="entry name" value="Y_Y_Y"/>
</dbReference>
<keyword evidence="2" id="KW-0175">Coiled coil</keyword>
<dbReference type="InterPro" id="IPR015943">
    <property type="entry name" value="WD40/YVTN_repeat-like_dom_sf"/>
</dbReference>
<sequence length="1053" mass="120448">MRSTLQILLCWCFWLISFNAFGQFYKLTRYADHNGLTSRMINHSFQDQDGFLWISTNNGIFKFDGQSFTPYHSILKDSTGLRNNKIMQAMQGKDGRIWIGTAKGLHVMAHGEIQYVNLSGKVDEEESQYILSLLEDSKENIWVGTYNGIFVIEKNSIEIRHIRNVNGDLDLNKASVVWSLYEDSRNRIWVGTNRGASINERTDPYTFEPVPALYKGELSGEKISTFSIIEVDSSSILLGANVGLLKASVRNDSVYSIDYCRGLDNLPIVKEFINDVCVDKNGHIWIGTWRSGFKRLRSIGEKFEAIPVNLTNGYQDLYANVGALHEDMQNNIWLSNTNGLFRLSLDHTEFYRFPPNHIDDCFDDDPFNIRALYGDEKGFLWIGTNHGLYRFNRNDVVNRICPSEYKLFDATQFKIINRIYIDAHRRLWVTARQGLSVAQLNDAHEPGQFYHFNTQNGLPHNWLFSILDQHRDTVWLANYVSLLKMTIPDGDLSKAAFKVYDSDVNRIDALVNSYTMELEKDRRCQIWIGTFSGMSRMLSDKGKGTFENYQNQFNLSSSLSNNSIKHLHSDAKGRLWIGTQSGLNLYQEDQNNFVQFGYADGLPSEYILGIENDSNDRLWVTTTNGIVSFIFNEENLSLEGRQYYQRRNGLSDNISNRNVIFIDEADNVFAGSSKGLSVLNRTFSDTLKRSFNLVLNDIKTTQKDKTGFRSALPTMDKGQLYLNHYENSITVEYTSLDLTDPEANQYRHKLLSGNAEWIETGYNSTLSFFNLSPGTYELLLDGSDHKGNWHTDPIAVTIHISPPFWKSNWALALYALLLLGTLRVLYVGRLRQKMKKLEDQAKLERALINEREQLRKENTADFHDELGNKISKISLFLTMAERSVADKGDLISWLDKIRNNVNELSIGFRDLLWVIDPAKDSLYDAYIRLKDFGEDLFKNTDIIFTSASQYIDQESMILDAQTKKQIIMIFKEAMNNSFKYAEGTKVHFQLEVNNGIVSISLSDDGRGFEINSKSNGRGLVNMKNRAERIRAHLNITSLKNKGTTVTVSGISII</sequence>
<keyword evidence="3" id="KW-1133">Transmembrane helix</keyword>
<dbReference type="PANTHER" id="PTHR43547:SF2">
    <property type="entry name" value="HYBRID SIGNAL TRANSDUCTION HISTIDINE KINASE C"/>
    <property type="match status" value="1"/>
</dbReference>
<dbReference type="RefSeq" id="WP_346753109.1">
    <property type="nucleotide sequence ID" value="NZ_JAUJEA010000006.1"/>
</dbReference>
<dbReference type="InterPro" id="IPR011110">
    <property type="entry name" value="Reg_prop"/>
</dbReference>
<dbReference type="SUPFAM" id="SSF63829">
    <property type="entry name" value="Calcium-dependent phosphotriesterase"/>
    <property type="match status" value="2"/>
</dbReference>
<evidence type="ECO:0000259" key="5">
    <source>
        <dbReference type="Pfam" id="PF07495"/>
    </source>
</evidence>
<dbReference type="InterPro" id="IPR013783">
    <property type="entry name" value="Ig-like_fold"/>
</dbReference>
<dbReference type="InterPro" id="IPR036890">
    <property type="entry name" value="HATPase_C_sf"/>
</dbReference>
<evidence type="ECO:0000256" key="1">
    <source>
        <dbReference type="ARBA" id="ARBA00022553"/>
    </source>
</evidence>
<dbReference type="Gene3D" id="2.60.40.10">
    <property type="entry name" value="Immunoglobulins"/>
    <property type="match status" value="1"/>
</dbReference>
<protein>
    <submittedName>
        <fullName evidence="6">Two-component regulator propeller domain-containing protein</fullName>
    </submittedName>
</protein>
<feature type="transmembrane region" description="Helical" evidence="3">
    <location>
        <begin position="809"/>
        <end position="826"/>
    </location>
</feature>
<dbReference type="Gene3D" id="2.130.10.10">
    <property type="entry name" value="YVTN repeat-like/Quinoprotein amine dehydrogenase"/>
    <property type="match status" value="3"/>
</dbReference>
<evidence type="ECO:0000313" key="6">
    <source>
        <dbReference type="EMBL" id="MDN5203087.1"/>
    </source>
</evidence>
<name>A0ABT8KSW2_9BACT</name>
<proteinExistence type="predicted"/>
<dbReference type="Proteomes" id="UP001172082">
    <property type="component" value="Unassembled WGS sequence"/>
</dbReference>
<evidence type="ECO:0000256" key="3">
    <source>
        <dbReference type="SAM" id="Phobius"/>
    </source>
</evidence>
<keyword evidence="3" id="KW-0472">Membrane</keyword>
<feature type="domain" description="Two component regulator three Y" evidence="5">
    <location>
        <begin position="739"/>
        <end position="800"/>
    </location>
</feature>
<feature type="coiled-coil region" evidence="2">
    <location>
        <begin position="827"/>
        <end position="857"/>
    </location>
</feature>
<dbReference type="SUPFAM" id="SSF55874">
    <property type="entry name" value="ATPase domain of HSP90 chaperone/DNA topoisomerase II/histidine kinase"/>
    <property type="match status" value="1"/>
</dbReference>
<keyword evidence="7" id="KW-1185">Reference proteome</keyword>
<evidence type="ECO:0000313" key="7">
    <source>
        <dbReference type="Proteomes" id="UP001172082"/>
    </source>
</evidence>
<reference evidence="6" key="1">
    <citation type="submission" date="2023-06" db="EMBL/GenBank/DDBJ databases">
        <title>Genomic of Parafulvivirga corallium.</title>
        <authorList>
            <person name="Wang G."/>
        </authorList>
    </citation>
    <scope>NUCLEOTIDE SEQUENCE</scope>
    <source>
        <strain evidence="6">BMA10</strain>
    </source>
</reference>